<dbReference type="InterPro" id="IPR046335">
    <property type="entry name" value="LacI/GalR-like_sensor"/>
</dbReference>
<evidence type="ECO:0000256" key="2">
    <source>
        <dbReference type="ARBA" id="ARBA00023125"/>
    </source>
</evidence>
<organism evidence="5 6">
    <name type="scientific">Kineococcus gynurae</name>
    <dbReference type="NCBI Taxonomy" id="452979"/>
    <lineage>
        <taxon>Bacteria</taxon>
        <taxon>Bacillati</taxon>
        <taxon>Actinomycetota</taxon>
        <taxon>Actinomycetes</taxon>
        <taxon>Kineosporiales</taxon>
        <taxon>Kineosporiaceae</taxon>
        <taxon>Kineococcus</taxon>
    </lineage>
</organism>
<keyword evidence="1" id="KW-0805">Transcription regulation</keyword>
<dbReference type="RefSeq" id="WP_380139572.1">
    <property type="nucleotide sequence ID" value="NZ_JBHLUI010000012.1"/>
</dbReference>
<evidence type="ECO:0000256" key="1">
    <source>
        <dbReference type="ARBA" id="ARBA00023015"/>
    </source>
</evidence>
<feature type="domain" description="HTH lacI-type" evidence="4">
    <location>
        <begin position="16"/>
        <end position="70"/>
    </location>
</feature>
<dbReference type="InterPro" id="IPR028082">
    <property type="entry name" value="Peripla_BP_I"/>
</dbReference>
<dbReference type="Gene3D" id="3.40.50.2300">
    <property type="match status" value="2"/>
</dbReference>
<evidence type="ECO:0000313" key="6">
    <source>
        <dbReference type="Proteomes" id="UP001589748"/>
    </source>
</evidence>
<comment type="caution">
    <text evidence="5">The sequence shown here is derived from an EMBL/GenBank/DDBJ whole genome shotgun (WGS) entry which is preliminary data.</text>
</comment>
<gene>
    <name evidence="5" type="ORF">ACFFVI_03310</name>
</gene>
<evidence type="ECO:0000259" key="4">
    <source>
        <dbReference type="PROSITE" id="PS50932"/>
    </source>
</evidence>
<dbReference type="Pfam" id="PF00356">
    <property type="entry name" value="LacI"/>
    <property type="match status" value="1"/>
</dbReference>
<reference evidence="5 6" key="1">
    <citation type="submission" date="2024-09" db="EMBL/GenBank/DDBJ databases">
        <authorList>
            <person name="Sun Q."/>
            <person name="Mori K."/>
        </authorList>
    </citation>
    <scope>NUCLEOTIDE SEQUENCE [LARGE SCALE GENOMIC DNA]</scope>
    <source>
        <strain evidence="5 6">TISTR 1856</strain>
    </source>
</reference>
<dbReference type="CDD" id="cd01392">
    <property type="entry name" value="HTH_LacI"/>
    <property type="match status" value="1"/>
</dbReference>
<evidence type="ECO:0000256" key="3">
    <source>
        <dbReference type="ARBA" id="ARBA00023163"/>
    </source>
</evidence>
<proteinExistence type="predicted"/>
<evidence type="ECO:0000313" key="5">
    <source>
        <dbReference type="EMBL" id="MFB9375989.1"/>
    </source>
</evidence>
<dbReference type="Proteomes" id="UP001589748">
    <property type="component" value="Unassembled WGS sequence"/>
</dbReference>
<protein>
    <submittedName>
        <fullName evidence="5">LacI family DNA-binding transcriptional regulator</fullName>
    </submittedName>
</protein>
<dbReference type="EMBL" id="JBHMDM010000001">
    <property type="protein sequence ID" value="MFB9375989.1"/>
    <property type="molecule type" value="Genomic_DNA"/>
</dbReference>
<dbReference type="Gene3D" id="1.10.260.40">
    <property type="entry name" value="lambda repressor-like DNA-binding domains"/>
    <property type="match status" value="1"/>
</dbReference>
<sequence>MTSSAGTPAARRTTRPTLATIAASAGVSVATVSKVVNGRDDVAEQTRAHVQALLRQHDYASPTTRRVAAGTTVEFLINGVFAAYATEVVDGVITEGAESGTSVVVGKMQDASRLGRAPGVWARELKVAGRAGVVVVTGELTGDHVDALAEVGLPLVVIDPVNLPRSSVTSVGSTNFTGGFTATQHLLGLGHRRIGYVGGPPKSGCNQARLHGYRAAHEVAGVHPRPELIGNQNFDYECGLELGARILALPDPPTGIVAGSDSIALGVIEAARRRGLRVPDDLSVTGFDDTELAAAATPPLTVIRQPLHEMGRVALRTVLRMAAGETLDSHHVELATQLVVRGSTGPAPR</sequence>
<keyword evidence="2 5" id="KW-0238">DNA-binding</keyword>
<keyword evidence="3" id="KW-0804">Transcription</keyword>
<dbReference type="SUPFAM" id="SSF53822">
    <property type="entry name" value="Periplasmic binding protein-like I"/>
    <property type="match status" value="1"/>
</dbReference>
<accession>A0ABV5LPL1</accession>
<dbReference type="PROSITE" id="PS50932">
    <property type="entry name" value="HTH_LACI_2"/>
    <property type="match status" value="1"/>
</dbReference>
<dbReference type="PANTHER" id="PTHR30146">
    <property type="entry name" value="LACI-RELATED TRANSCRIPTIONAL REPRESSOR"/>
    <property type="match status" value="1"/>
</dbReference>
<dbReference type="Pfam" id="PF13377">
    <property type="entry name" value="Peripla_BP_3"/>
    <property type="match status" value="1"/>
</dbReference>
<dbReference type="PANTHER" id="PTHR30146:SF153">
    <property type="entry name" value="LACTOSE OPERON REPRESSOR"/>
    <property type="match status" value="1"/>
</dbReference>
<dbReference type="InterPro" id="IPR000843">
    <property type="entry name" value="HTH_LacI"/>
</dbReference>
<name>A0ABV5LPL1_9ACTN</name>
<keyword evidence="6" id="KW-1185">Reference proteome</keyword>
<dbReference type="InterPro" id="IPR010982">
    <property type="entry name" value="Lambda_DNA-bd_dom_sf"/>
</dbReference>
<dbReference type="GO" id="GO:0003677">
    <property type="term" value="F:DNA binding"/>
    <property type="evidence" value="ECO:0007669"/>
    <property type="project" value="UniProtKB-KW"/>
</dbReference>
<dbReference type="SMART" id="SM00354">
    <property type="entry name" value="HTH_LACI"/>
    <property type="match status" value="1"/>
</dbReference>
<dbReference type="SUPFAM" id="SSF47413">
    <property type="entry name" value="lambda repressor-like DNA-binding domains"/>
    <property type="match status" value="1"/>
</dbReference>